<accession>A0AAW8FEX9</accession>
<protein>
    <submittedName>
        <fullName evidence="1">Uncharacterized protein</fullName>
    </submittedName>
</protein>
<organism evidence="1 2">
    <name type="scientific">Streptomyces canus</name>
    <dbReference type="NCBI Taxonomy" id="58343"/>
    <lineage>
        <taxon>Bacteria</taxon>
        <taxon>Bacillati</taxon>
        <taxon>Actinomycetota</taxon>
        <taxon>Actinomycetes</taxon>
        <taxon>Kitasatosporales</taxon>
        <taxon>Streptomycetaceae</taxon>
        <taxon>Streptomyces</taxon>
        <taxon>Streptomyces aurantiacus group</taxon>
    </lineage>
</organism>
<dbReference type="Proteomes" id="UP001234216">
    <property type="component" value="Unassembled WGS sequence"/>
</dbReference>
<dbReference type="EMBL" id="JAUSZV010000005">
    <property type="protein sequence ID" value="MDQ0908691.1"/>
    <property type="molecule type" value="Genomic_DNA"/>
</dbReference>
<comment type="caution">
    <text evidence="1">The sequence shown here is derived from an EMBL/GenBank/DDBJ whole genome shotgun (WGS) entry which is preliminary data.</text>
</comment>
<evidence type="ECO:0000313" key="2">
    <source>
        <dbReference type="Proteomes" id="UP001234216"/>
    </source>
</evidence>
<dbReference type="AlphaFoldDB" id="A0AAW8FEX9"/>
<name>A0AAW8FEX9_9ACTN</name>
<proteinExistence type="predicted"/>
<sequence length="30" mass="3321">MTENLCRKSTTWGVTPTTRVNAQAREAVAK</sequence>
<evidence type="ECO:0000313" key="1">
    <source>
        <dbReference type="EMBL" id="MDQ0908691.1"/>
    </source>
</evidence>
<gene>
    <name evidence="1" type="ORF">QFZ22_004676</name>
</gene>
<reference evidence="1" key="1">
    <citation type="submission" date="2023-07" db="EMBL/GenBank/DDBJ databases">
        <title>Comparative genomics of wheat-associated soil bacteria to identify genetic determinants of phenazine resistance.</title>
        <authorList>
            <person name="Mouncey N."/>
        </authorList>
    </citation>
    <scope>NUCLEOTIDE SEQUENCE</scope>
    <source>
        <strain evidence="1">V4I22</strain>
    </source>
</reference>